<dbReference type="PANTHER" id="PTHR21749">
    <property type="entry name" value="PRION-LIKE- Q/N-RICH -DOMAIN-BEARING PROTEIN PROTEIN 24"/>
    <property type="match status" value="1"/>
</dbReference>
<sequence>LSAEGIIVFTCIIKGFKFIRGQSFGTETEECESDSAYCYNITAEAAVLINVMKAAVQFMGTWMARKSDGDFIDASADNSRFIGE</sequence>
<proteinExistence type="predicted"/>
<dbReference type="AlphaFoldDB" id="A0A914RB36"/>
<evidence type="ECO:0000313" key="1">
    <source>
        <dbReference type="Proteomes" id="UP000887564"/>
    </source>
</evidence>
<organism evidence="1 2">
    <name type="scientific">Parascaris equorum</name>
    <name type="common">Equine roundworm</name>
    <dbReference type="NCBI Taxonomy" id="6256"/>
    <lineage>
        <taxon>Eukaryota</taxon>
        <taxon>Metazoa</taxon>
        <taxon>Ecdysozoa</taxon>
        <taxon>Nematoda</taxon>
        <taxon>Chromadorea</taxon>
        <taxon>Rhabditida</taxon>
        <taxon>Spirurina</taxon>
        <taxon>Ascaridomorpha</taxon>
        <taxon>Ascaridoidea</taxon>
        <taxon>Ascarididae</taxon>
        <taxon>Parascaris</taxon>
    </lineage>
</organism>
<evidence type="ECO:0000313" key="2">
    <source>
        <dbReference type="WBParaSite" id="PEQ_0000348101-mRNA-1"/>
    </source>
</evidence>
<name>A0A914RB36_PAREQ</name>
<reference evidence="2" key="1">
    <citation type="submission" date="2022-11" db="UniProtKB">
        <authorList>
            <consortium name="WormBaseParasite"/>
        </authorList>
    </citation>
    <scope>IDENTIFICATION</scope>
</reference>
<protein>
    <submittedName>
        <fullName evidence="2">Uncharacterized protein</fullName>
    </submittedName>
</protein>
<accession>A0A914RB36</accession>
<dbReference type="WBParaSite" id="PEQ_0000348101-mRNA-1">
    <property type="protein sequence ID" value="PEQ_0000348101-mRNA-1"/>
    <property type="gene ID" value="PEQ_0000348101"/>
</dbReference>
<dbReference type="Proteomes" id="UP000887564">
    <property type="component" value="Unplaced"/>
</dbReference>
<keyword evidence="1" id="KW-1185">Reference proteome</keyword>